<gene>
    <name evidence="2" type="ORF">FB465_7038</name>
</gene>
<dbReference type="Pfam" id="PF09346">
    <property type="entry name" value="SMI1_KNR4"/>
    <property type="match status" value="1"/>
</dbReference>
<accession>A0A561F1T1</accession>
<evidence type="ECO:0000313" key="3">
    <source>
        <dbReference type="Proteomes" id="UP000318416"/>
    </source>
</evidence>
<dbReference type="RefSeq" id="WP_170290768.1">
    <property type="nucleotide sequence ID" value="NZ_BAAABR010000062.1"/>
</dbReference>
<proteinExistence type="predicted"/>
<keyword evidence="3" id="KW-1185">Reference proteome</keyword>
<evidence type="ECO:0000259" key="1">
    <source>
        <dbReference type="Pfam" id="PF09346"/>
    </source>
</evidence>
<dbReference type="EMBL" id="VIVR01000001">
    <property type="protein sequence ID" value="TWE21811.1"/>
    <property type="molecule type" value="Genomic_DNA"/>
</dbReference>
<comment type="caution">
    <text evidence="2">The sequence shown here is derived from an EMBL/GenBank/DDBJ whole genome shotgun (WGS) entry which is preliminary data.</text>
</comment>
<reference evidence="2 3" key="1">
    <citation type="submission" date="2019-06" db="EMBL/GenBank/DDBJ databases">
        <title>Sequencing the genomes of 1000 actinobacteria strains.</title>
        <authorList>
            <person name="Klenk H.-P."/>
        </authorList>
    </citation>
    <scope>NUCLEOTIDE SEQUENCE [LARGE SCALE GENOMIC DNA]</scope>
    <source>
        <strain evidence="2 3">DSM 41649</strain>
    </source>
</reference>
<dbReference type="InterPro" id="IPR037883">
    <property type="entry name" value="Knr4/Smi1-like_sf"/>
</dbReference>
<evidence type="ECO:0000313" key="2">
    <source>
        <dbReference type="EMBL" id="TWE21811.1"/>
    </source>
</evidence>
<dbReference type="AlphaFoldDB" id="A0A561F1T1"/>
<dbReference type="InterPro" id="IPR018958">
    <property type="entry name" value="Knr4/Smi1-like_dom"/>
</dbReference>
<sequence>MGRLDAVEAALAVTLPADVRGWWALTNVSADYWFPGSFAPVALEEAPETREIWLLVAEQEESLFDQNGEEEPRFLPEFMPIAMSPGGDGLVVDLRAGEHHGAIFLWDHERWRLGVPLWDSMGSMLQDIAVALESQTPALPRHAALGGAEAACVGKVNDSGDLTDVGASG</sequence>
<dbReference type="SUPFAM" id="SSF160631">
    <property type="entry name" value="SMI1/KNR4-like"/>
    <property type="match status" value="1"/>
</dbReference>
<dbReference type="Proteomes" id="UP000318416">
    <property type="component" value="Unassembled WGS sequence"/>
</dbReference>
<organism evidence="2 3">
    <name type="scientific">Kitasatospora atroaurantiaca</name>
    <dbReference type="NCBI Taxonomy" id="285545"/>
    <lineage>
        <taxon>Bacteria</taxon>
        <taxon>Bacillati</taxon>
        <taxon>Actinomycetota</taxon>
        <taxon>Actinomycetes</taxon>
        <taxon>Kitasatosporales</taxon>
        <taxon>Streptomycetaceae</taxon>
        <taxon>Kitasatospora</taxon>
    </lineage>
</organism>
<name>A0A561F1T1_9ACTN</name>
<feature type="domain" description="Knr4/Smi1-like" evidence="1">
    <location>
        <begin position="4"/>
        <end position="126"/>
    </location>
</feature>
<protein>
    <submittedName>
        <fullName evidence="2">SMI1/KNR4 family protein SUKH-1</fullName>
    </submittedName>
</protein>